<sequence length="239" mass="28295">MLSIQSTERLTGGRISGDYWDLDELINSIYEVIGDENKYYDFQGARQRILGVCLQLRKATRGECNVEFVANGMHKGIERQKDILAPEKNVYFSVEILWPELIFTTLALNDFIDLYNEHIDNNPWNPYITTIRKFQSVVTECLREQLPEEHFNVFIHLMFTKSPKYFRYATQYVDVLNLEYLKLSFEERKENLGAFAIRLMVEDDEYIALKDEILATANLTKHEIHELPIRMKYPEHIEW</sequence>
<evidence type="ECO:0000313" key="2">
    <source>
        <dbReference type="Proteomes" id="UP000291151"/>
    </source>
</evidence>
<organism evidence="1 2">
    <name type="scientific">Ureibacillus thermophilus</name>
    <dbReference type="NCBI Taxonomy" id="367743"/>
    <lineage>
        <taxon>Bacteria</taxon>
        <taxon>Bacillati</taxon>
        <taxon>Bacillota</taxon>
        <taxon>Bacilli</taxon>
        <taxon>Bacillales</taxon>
        <taxon>Caryophanaceae</taxon>
        <taxon>Ureibacillus</taxon>
    </lineage>
</organism>
<reference evidence="1 2" key="1">
    <citation type="submission" date="2019-02" db="EMBL/GenBank/DDBJ databases">
        <title>Ureibacillus thermophilus.</title>
        <authorList>
            <person name="Sunny J.S."/>
            <person name="Natarajan A."/>
            <person name="Saleena L.M."/>
        </authorList>
    </citation>
    <scope>NUCLEOTIDE SEQUENCE [LARGE SCALE GENOMIC DNA]</scope>
    <source>
        <strain evidence="1 2">LM102</strain>
    </source>
</reference>
<gene>
    <name evidence="1" type="ORF">DKZ56_02785</name>
</gene>
<dbReference type="KEGG" id="uth:DKZ56_02785"/>
<dbReference type="RefSeq" id="WP_208651217.1">
    <property type="nucleotide sequence ID" value="NZ_CP036528.1"/>
</dbReference>
<name>A0A4P6USC3_9BACL</name>
<dbReference type="AlphaFoldDB" id="A0A4P6USC3"/>
<proteinExistence type="predicted"/>
<protein>
    <submittedName>
        <fullName evidence="1">Uncharacterized protein</fullName>
    </submittedName>
</protein>
<accession>A0A4P6USC3</accession>
<dbReference type="Pfam" id="PF21845">
    <property type="entry name" value="DUF6904"/>
    <property type="match status" value="1"/>
</dbReference>
<evidence type="ECO:0000313" key="1">
    <source>
        <dbReference type="EMBL" id="QBK24886.1"/>
    </source>
</evidence>
<dbReference type="Proteomes" id="UP000291151">
    <property type="component" value="Chromosome"/>
</dbReference>
<dbReference type="InterPro" id="IPR054199">
    <property type="entry name" value="DUF6904"/>
</dbReference>
<dbReference type="EMBL" id="CP036528">
    <property type="protein sequence ID" value="QBK24886.1"/>
    <property type="molecule type" value="Genomic_DNA"/>
</dbReference>
<keyword evidence="2" id="KW-1185">Reference proteome</keyword>